<evidence type="ECO:0000256" key="1">
    <source>
        <dbReference type="SAM" id="Coils"/>
    </source>
</evidence>
<keyword evidence="1" id="KW-0175">Coiled coil</keyword>
<reference evidence="2" key="1">
    <citation type="submission" date="2023-10" db="EMBL/GenBank/DDBJ databases">
        <authorList>
            <person name="Chen Y."/>
            <person name="Shah S."/>
            <person name="Dougan E. K."/>
            <person name="Thang M."/>
            <person name="Chan C."/>
        </authorList>
    </citation>
    <scope>NUCLEOTIDE SEQUENCE [LARGE SCALE GENOMIC DNA]</scope>
</reference>
<dbReference type="PANTHER" id="PTHR34817:SF1">
    <property type="entry name" value="NUCLEOTIDYLTRANSFERASE"/>
    <property type="match status" value="1"/>
</dbReference>
<dbReference type="Proteomes" id="UP001189429">
    <property type="component" value="Unassembled WGS sequence"/>
</dbReference>
<gene>
    <name evidence="2" type="ORF">PCOR1329_LOCUS61999</name>
</gene>
<evidence type="ECO:0000313" key="3">
    <source>
        <dbReference type="Proteomes" id="UP001189429"/>
    </source>
</evidence>
<organism evidence="2 3">
    <name type="scientific">Prorocentrum cordatum</name>
    <dbReference type="NCBI Taxonomy" id="2364126"/>
    <lineage>
        <taxon>Eukaryota</taxon>
        <taxon>Sar</taxon>
        <taxon>Alveolata</taxon>
        <taxon>Dinophyceae</taxon>
        <taxon>Prorocentrales</taxon>
        <taxon>Prorocentraceae</taxon>
        <taxon>Prorocentrum</taxon>
    </lineage>
</organism>
<feature type="non-terminal residue" evidence="2">
    <location>
        <position position="1"/>
    </location>
</feature>
<sequence>RSATAPLARRPAMCADAAGTEARPLAAELARRLPGLLFAGVDRFPLAGGRRPPGAAAEECGRRPAPVPVLAVRARAVGELLDAGTAEAMAALSQGERRRETEPRRLELWLPSELLGGSRGPAQQVEVSWHDAADFAALLLKGNPSAVEAVRSGEAPLHSSPEWAALLAVLGPGCCESLLAGKDYRMACAGPAMSLLRGSPSVLGPDLLPAVSELCERAATGAGEELRGRVVELVASGEAGREAWQAAVSDLVRAASKAPCAASALPVELVQGWADRIRRSSFLSFAMQITAPSAALLAARQDAPALDPEWLSRMGPAWPAGAGLVFMAQTGSFMYDLHTPSSDSDFSIVYVLPTDQLVAREPPAVEFQHHAEGPFGSDKAGEVEYSGRELGSFLLELAKGNPRNVELLFTEKPHQYGALWGELRAMRQGFLTLRCVKQYLGFVAEKIRKAAAFSEEGAGSAFSAEVGRKVSKSLYQGQHKLYELERVLRGESPVVALVGEEREAVLRLRRQPPSSLGEARALIAEAEAQLRSLSGRAREAEAAAALPAEVDAPALCGWLRGVRERLAQQAAAGAPR</sequence>
<dbReference type="EMBL" id="CAUYUJ010017816">
    <property type="protein sequence ID" value="CAK0878136.1"/>
    <property type="molecule type" value="Genomic_DNA"/>
</dbReference>
<proteinExistence type="predicted"/>
<dbReference type="Pfam" id="PF10127">
    <property type="entry name" value="RlaP"/>
    <property type="match status" value="1"/>
</dbReference>
<keyword evidence="3" id="KW-1185">Reference proteome</keyword>
<protein>
    <submittedName>
        <fullName evidence="2">Uncharacterized protein</fullName>
    </submittedName>
</protein>
<dbReference type="PANTHER" id="PTHR34817">
    <property type="entry name" value="NUCLEOTIDYLTRANSFERASE"/>
    <property type="match status" value="1"/>
</dbReference>
<name>A0ABN9VYP1_9DINO</name>
<accession>A0ABN9VYP1</accession>
<feature type="coiled-coil region" evidence="1">
    <location>
        <begin position="516"/>
        <end position="543"/>
    </location>
</feature>
<dbReference type="InterPro" id="IPR018775">
    <property type="entry name" value="RlaP"/>
</dbReference>
<evidence type="ECO:0000313" key="2">
    <source>
        <dbReference type="EMBL" id="CAK0878136.1"/>
    </source>
</evidence>
<comment type="caution">
    <text evidence="2">The sequence shown here is derived from an EMBL/GenBank/DDBJ whole genome shotgun (WGS) entry which is preliminary data.</text>
</comment>